<dbReference type="EMBL" id="FNOX01000008">
    <property type="protein sequence ID" value="SDZ25029.1"/>
    <property type="molecule type" value="Genomic_DNA"/>
</dbReference>
<organism evidence="1 2">
    <name type="scientific">Pseudomonas salomonii</name>
    <dbReference type="NCBI Taxonomy" id="191391"/>
    <lineage>
        <taxon>Bacteria</taxon>
        <taxon>Pseudomonadati</taxon>
        <taxon>Pseudomonadota</taxon>
        <taxon>Gammaproteobacteria</taxon>
        <taxon>Pseudomonadales</taxon>
        <taxon>Pseudomonadaceae</taxon>
        <taxon>Pseudomonas</taxon>
    </lineage>
</organism>
<dbReference type="Proteomes" id="UP000182902">
    <property type="component" value="Unassembled WGS sequence"/>
</dbReference>
<accession>A0A1H3RJB5</accession>
<dbReference type="AlphaFoldDB" id="A0A1H3RJB5"/>
<sequence length="112" mass="12131">MTLIYGSQGDIPSDLAGANDVTVIALLANMMGRYRVLPNDRPGATVLIVTQDCQYGELTTTNINGHAPDTVLYLKQNHVYHLTSTGSTWDMTIRDLRSGAGYGVVNIPPSHQ</sequence>
<reference evidence="1 2" key="1">
    <citation type="submission" date="2016-10" db="EMBL/GenBank/DDBJ databases">
        <authorList>
            <person name="de Groot N.N."/>
        </authorList>
    </citation>
    <scope>NUCLEOTIDE SEQUENCE [LARGE SCALE GENOMIC DNA]</scope>
    <source>
        <strain evidence="1 2">ICMP 14252</strain>
    </source>
</reference>
<gene>
    <name evidence="1" type="ORF">SAMN05216247_10893</name>
</gene>
<name>A0A1H3RJB5_9PSED</name>
<proteinExistence type="predicted"/>
<evidence type="ECO:0000313" key="2">
    <source>
        <dbReference type="Proteomes" id="UP000182902"/>
    </source>
</evidence>
<protein>
    <submittedName>
        <fullName evidence="1">Uncharacterized protein</fullName>
    </submittedName>
</protein>
<evidence type="ECO:0000313" key="1">
    <source>
        <dbReference type="EMBL" id="SDZ25029.1"/>
    </source>
</evidence>
<dbReference type="RefSeq" id="WP_069785873.1">
    <property type="nucleotide sequence ID" value="NZ_FNOX01000008.1"/>
</dbReference>